<dbReference type="PROSITE" id="PS50887">
    <property type="entry name" value="GGDEF"/>
    <property type="match status" value="1"/>
</dbReference>
<dbReference type="CDD" id="cd06225">
    <property type="entry name" value="HAMP"/>
    <property type="match status" value="1"/>
</dbReference>
<dbReference type="Pfam" id="PF00990">
    <property type="entry name" value="GGDEF"/>
    <property type="match status" value="1"/>
</dbReference>
<dbReference type="SMART" id="SM00052">
    <property type="entry name" value="EAL"/>
    <property type="match status" value="1"/>
</dbReference>
<dbReference type="EMBL" id="JAGGLV010000001">
    <property type="protein sequence ID" value="MBP2110114.1"/>
    <property type="molecule type" value="Genomic_DNA"/>
</dbReference>
<dbReference type="RefSeq" id="WP_209868587.1">
    <property type="nucleotide sequence ID" value="NZ_JAGGLV010000001.1"/>
</dbReference>
<evidence type="ECO:0000256" key="2">
    <source>
        <dbReference type="ARBA" id="ARBA00022475"/>
    </source>
</evidence>
<dbReference type="SUPFAM" id="SSF141868">
    <property type="entry name" value="EAL domain-like"/>
    <property type="match status" value="1"/>
</dbReference>
<evidence type="ECO:0000259" key="6">
    <source>
        <dbReference type="PROSITE" id="PS50885"/>
    </source>
</evidence>
<evidence type="ECO:0000256" key="3">
    <source>
        <dbReference type="ARBA" id="ARBA00023136"/>
    </source>
</evidence>
<feature type="transmembrane region" description="Helical" evidence="4">
    <location>
        <begin position="282"/>
        <end position="304"/>
    </location>
</feature>
<dbReference type="PROSITE" id="PS50885">
    <property type="entry name" value="HAMP"/>
    <property type="match status" value="1"/>
</dbReference>
<accession>A0ABS4NJ95</accession>
<evidence type="ECO:0000313" key="8">
    <source>
        <dbReference type="EMBL" id="MBP2110114.1"/>
    </source>
</evidence>
<dbReference type="InterPro" id="IPR052155">
    <property type="entry name" value="Biofilm_reg_signaling"/>
</dbReference>
<dbReference type="PANTHER" id="PTHR44757:SF2">
    <property type="entry name" value="BIOFILM ARCHITECTURE MAINTENANCE PROTEIN MBAA"/>
    <property type="match status" value="1"/>
</dbReference>
<dbReference type="InterPro" id="IPR000160">
    <property type="entry name" value="GGDEF_dom"/>
</dbReference>
<keyword evidence="2" id="KW-1003">Cell membrane</keyword>
<dbReference type="PANTHER" id="PTHR44757">
    <property type="entry name" value="DIGUANYLATE CYCLASE DGCP"/>
    <property type="match status" value="1"/>
</dbReference>
<dbReference type="InterPro" id="IPR035919">
    <property type="entry name" value="EAL_sf"/>
</dbReference>
<evidence type="ECO:0000259" key="7">
    <source>
        <dbReference type="PROSITE" id="PS50887"/>
    </source>
</evidence>
<dbReference type="Pfam" id="PF00672">
    <property type="entry name" value="HAMP"/>
    <property type="match status" value="1"/>
</dbReference>
<protein>
    <submittedName>
        <fullName evidence="8">Diguanylate cyclase (GGDEF)-like protein</fullName>
    </submittedName>
</protein>
<feature type="domain" description="HAMP" evidence="6">
    <location>
        <begin position="301"/>
        <end position="354"/>
    </location>
</feature>
<dbReference type="Gene3D" id="6.10.340.10">
    <property type="match status" value="1"/>
</dbReference>
<reference evidence="8 9" key="1">
    <citation type="submission" date="2021-03" db="EMBL/GenBank/DDBJ databases">
        <title>Genomic Encyclopedia of Type Strains, Phase IV (KMG-IV): sequencing the most valuable type-strain genomes for metagenomic binning, comparative biology and taxonomic classification.</title>
        <authorList>
            <person name="Goeker M."/>
        </authorList>
    </citation>
    <scope>NUCLEOTIDE SEQUENCE [LARGE SCALE GENOMIC DNA]</scope>
    <source>
        <strain evidence="8 9">DSM 101953</strain>
    </source>
</reference>
<evidence type="ECO:0000313" key="9">
    <source>
        <dbReference type="Proteomes" id="UP000773462"/>
    </source>
</evidence>
<proteinExistence type="predicted"/>
<feature type="domain" description="GGDEF" evidence="7">
    <location>
        <begin position="390"/>
        <end position="523"/>
    </location>
</feature>
<dbReference type="Gene3D" id="3.20.20.450">
    <property type="entry name" value="EAL domain"/>
    <property type="match status" value="1"/>
</dbReference>
<sequence>MKLRKKIIIFISFVAILGIGATYLMLHVILLNRFEKLDEAELKRNLSKATAAYHQELDNLRTGLLDVAVRDETYRFIENAAATGSADSSSTAAAFIRSSLEPAAYPMNHFDMIALLDLDGQPLYGGSYDLPAGIVTPLTEEQLTLIKLIRSRLPVPGSPGKSRSGFVNLDKGTMLITLTPILNSSKNKPVIGTAIAGRMLHQDGIAQIWEDTLSTMEMSRLTTPLLADSGGERVWTSPARGGQMSIHTILDDLFEDPGMVLTLKEPRQFYNSGLKSLSTFRMFYFISILLMLGASLLFVNRFILRRMSTLVRNIRMIGSSKDLSIRIPSSGKDEFSEVEVEFNRMIDSLEQTQDELRQQSMLDPLTRLPNRSLFFDKLNEAIAAVKGSDRQIVLVFIDLDHFKTVNDTLGHDFGDAILKETAFRITQVVGKHDVVSRLGGDEFTILLYDVPDEGSIARQLSRIQEALSMPHRIKGHLLYNTASIGISIYPQNGEDADYLVKQADLAMFHVKETGRNNIFQYSEDLEAGIRRKKVLAQQLLSAAAGNEFELHYQPILGAGHLRVSKVEALLRWHSPAYGPVSPAEFIPLAESSGSIVGIGSWVLRQVCSDMRDFRSRGLELTAAVNISALQLMQPGLLELLLELLDEYELPASSLELEITESVLVSGDGIFLSLQQLRAHGFRISLDDFGTGFSSLSYLRRFPVDVIKIDRSFISEMSREAQGDVLVKAIIELSHNLGLRVVSEGIEHREQFDMLRELGSDELQGYYISRPLQAQALYSFLEQGNYYTGR</sequence>
<dbReference type="InterPro" id="IPR029787">
    <property type="entry name" value="Nucleotide_cyclase"/>
</dbReference>
<dbReference type="NCBIfam" id="TIGR00254">
    <property type="entry name" value="GGDEF"/>
    <property type="match status" value="1"/>
</dbReference>
<dbReference type="InterPro" id="IPR001633">
    <property type="entry name" value="EAL_dom"/>
</dbReference>
<feature type="transmembrane region" description="Helical" evidence="4">
    <location>
        <begin position="7"/>
        <end position="30"/>
    </location>
</feature>
<comment type="caution">
    <text evidence="8">The sequence shown here is derived from an EMBL/GenBank/DDBJ whole genome shotgun (WGS) entry which is preliminary data.</text>
</comment>
<dbReference type="InterPro" id="IPR007892">
    <property type="entry name" value="CHASE4"/>
</dbReference>
<dbReference type="Pfam" id="PF05228">
    <property type="entry name" value="CHASE4"/>
    <property type="match status" value="1"/>
</dbReference>
<dbReference type="InterPro" id="IPR043128">
    <property type="entry name" value="Rev_trsase/Diguanyl_cyclase"/>
</dbReference>
<organism evidence="8 9">
    <name type="scientific">Paenibacillus silagei</name>
    <dbReference type="NCBI Taxonomy" id="1670801"/>
    <lineage>
        <taxon>Bacteria</taxon>
        <taxon>Bacillati</taxon>
        <taxon>Bacillota</taxon>
        <taxon>Bacilli</taxon>
        <taxon>Bacillales</taxon>
        <taxon>Paenibacillaceae</taxon>
        <taxon>Paenibacillus</taxon>
    </lineage>
</organism>
<dbReference type="SUPFAM" id="SSF55073">
    <property type="entry name" value="Nucleotide cyclase"/>
    <property type="match status" value="1"/>
</dbReference>
<evidence type="ECO:0000259" key="5">
    <source>
        <dbReference type="PROSITE" id="PS50883"/>
    </source>
</evidence>
<dbReference type="PROSITE" id="PS50883">
    <property type="entry name" value="EAL"/>
    <property type="match status" value="1"/>
</dbReference>
<feature type="domain" description="EAL" evidence="5">
    <location>
        <begin position="532"/>
        <end position="784"/>
    </location>
</feature>
<keyword evidence="9" id="KW-1185">Reference proteome</keyword>
<dbReference type="CDD" id="cd01948">
    <property type="entry name" value="EAL"/>
    <property type="match status" value="1"/>
</dbReference>
<dbReference type="SMART" id="SM00267">
    <property type="entry name" value="GGDEF"/>
    <property type="match status" value="1"/>
</dbReference>
<comment type="subcellular location">
    <subcellularLocation>
        <location evidence="1">Cell membrane</location>
    </subcellularLocation>
</comment>
<dbReference type="Pfam" id="PF00563">
    <property type="entry name" value="EAL"/>
    <property type="match status" value="1"/>
</dbReference>
<evidence type="ECO:0000256" key="4">
    <source>
        <dbReference type="SAM" id="Phobius"/>
    </source>
</evidence>
<dbReference type="SMART" id="SM00304">
    <property type="entry name" value="HAMP"/>
    <property type="match status" value="1"/>
</dbReference>
<gene>
    <name evidence="8" type="ORF">J2Z70_000253</name>
</gene>
<dbReference type="InterPro" id="IPR003660">
    <property type="entry name" value="HAMP_dom"/>
</dbReference>
<keyword evidence="3 4" id="KW-0472">Membrane</keyword>
<keyword evidence="4" id="KW-0812">Transmembrane</keyword>
<evidence type="ECO:0000256" key="1">
    <source>
        <dbReference type="ARBA" id="ARBA00004236"/>
    </source>
</evidence>
<dbReference type="CDD" id="cd01949">
    <property type="entry name" value="GGDEF"/>
    <property type="match status" value="1"/>
</dbReference>
<dbReference type="Gene3D" id="3.30.70.270">
    <property type="match status" value="1"/>
</dbReference>
<dbReference type="Proteomes" id="UP000773462">
    <property type="component" value="Unassembled WGS sequence"/>
</dbReference>
<keyword evidence="4" id="KW-1133">Transmembrane helix</keyword>
<name>A0ABS4NJ95_9BACL</name>